<dbReference type="InterPro" id="IPR013402">
    <property type="entry name" value="CHP02569"/>
</dbReference>
<dbReference type="AlphaFoldDB" id="A0A222VKQ8"/>
<evidence type="ECO:0000313" key="1">
    <source>
        <dbReference type="EMBL" id="SDD89651.1"/>
    </source>
</evidence>
<accession>A0A222VKQ8</accession>
<dbReference type="KEGG" id="pmad:BAY61_04310"/>
<dbReference type="SUPFAM" id="SSF56112">
    <property type="entry name" value="Protein kinase-like (PK-like)"/>
    <property type="match status" value="1"/>
</dbReference>
<sequence>MAVTRERPPAHVCAAFGADPDSAEPLPDSTAWRLDEIVLRPVSDRVHTVWLARTFAAIEVSDVRVAKPLRTTDGRWIIAGWSAARYVPGNREHRHDDIVHTAVKLHQATFHLPRPEHLLVRDDIPGTAERVAWGEQDIALDERKGGRWFEILVPALRPVDLPDQLVHGELFGNVLFDGDDSPPGVVDFVPYYRPAEWGAAVAAVDAIAWGGADGELLRRWSHLPEWSQLLLRAILFRLAYNALHPRSTASALDGLRVAASEVSEFI</sequence>
<dbReference type="InterPro" id="IPR011009">
    <property type="entry name" value="Kinase-like_dom_sf"/>
</dbReference>
<dbReference type="Pfam" id="PF01636">
    <property type="entry name" value="APH"/>
    <property type="match status" value="1"/>
</dbReference>
<proteinExistence type="predicted"/>
<evidence type="ECO:0000313" key="2">
    <source>
        <dbReference type="Proteomes" id="UP000199494"/>
    </source>
</evidence>
<dbReference type="NCBIfam" id="TIGR02569">
    <property type="entry name" value="TIGR02569_actnb"/>
    <property type="match status" value="1"/>
</dbReference>
<organism evidence="1 2">
    <name type="scientific">Prauserella marina</name>
    <dbReference type="NCBI Taxonomy" id="530584"/>
    <lineage>
        <taxon>Bacteria</taxon>
        <taxon>Bacillati</taxon>
        <taxon>Actinomycetota</taxon>
        <taxon>Actinomycetes</taxon>
        <taxon>Pseudonocardiales</taxon>
        <taxon>Pseudonocardiaceae</taxon>
        <taxon>Prauserella</taxon>
    </lineage>
</organism>
<dbReference type="Proteomes" id="UP000199494">
    <property type="component" value="Unassembled WGS sequence"/>
</dbReference>
<dbReference type="RefSeq" id="WP_091810353.1">
    <property type="nucleotide sequence ID" value="NZ_CP016353.1"/>
</dbReference>
<keyword evidence="2" id="KW-1185">Reference proteome</keyword>
<protein>
    <submittedName>
        <fullName evidence="1">TIGR02569 family protein</fullName>
    </submittedName>
</protein>
<name>A0A222VKQ8_9PSEU</name>
<dbReference type="InterPro" id="IPR002575">
    <property type="entry name" value="Aminoglycoside_PTrfase"/>
</dbReference>
<dbReference type="STRING" id="530584.SAMN05421630_11437"/>
<dbReference type="OrthoDB" id="4427130at2"/>
<dbReference type="EMBL" id="FMZE01000014">
    <property type="protein sequence ID" value="SDD89651.1"/>
    <property type="molecule type" value="Genomic_DNA"/>
</dbReference>
<gene>
    <name evidence="1" type="ORF">SAMN05421630_11437</name>
</gene>
<reference evidence="1 2" key="1">
    <citation type="submission" date="2016-10" db="EMBL/GenBank/DDBJ databases">
        <authorList>
            <person name="de Groot N.N."/>
        </authorList>
    </citation>
    <scope>NUCLEOTIDE SEQUENCE [LARGE SCALE GENOMIC DNA]</scope>
    <source>
        <strain evidence="1 2">CGMCC 4.5506</strain>
    </source>
</reference>